<dbReference type="Proteomes" id="UP000594771">
    <property type="component" value="Chromosome"/>
</dbReference>
<dbReference type="InterPro" id="IPR045275">
    <property type="entry name" value="MscS_archaea/bacteria_type"/>
</dbReference>
<reference evidence="2 3" key="1">
    <citation type="submission" date="2020-12" db="EMBL/GenBank/DDBJ databases">
        <title>FDA dAtabase for Regulatory Grade micrObial Sequences (FDA-ARGOS): Supporting development and validation of Infectious Disease Dx tests.</title>
        <authorList>
            <person name="Sproer C."/>
            <person name="Gronow S."/>
            <person name="Severitt S."/>
            <person name="Schroder I."/>
            <person name="Tallon L."/>
            <person name="Sadzewicz L."/>
            <person name="Zhao X."/>
            <person name="Boylan J."/>
            <person name="Ott S."/>
            <person name="Bowen H."/>
            <person name="Vavikolanu K."/>
            <person name="Mehta A."/>
            <person name="Aluvathingal J."/>
            <person name="Nadendla S."/>
            <person name="Lowell S."/>
            <person name="Myers T."/>
            <person name="Yan Y."/>
            <person name="Sichtig H."/>
        </authorList>
    </citation>
    <scope>NUCLEOTIDE SEQUENCE [LARGE SCALE GENOMIC DNA]</scope>
    <source>
        <strain evidence="2 3">FDAARGOS_911</strain>
    </source>
</reference>
<dbReference type="NCBIfam" id="NF033912">
    <property type="entry name" value="msc"/>
    <property type="match status" value="1"/>
</dbReference>
<feature type="transmembrane region" description="Helical" evidence="1">
    <location>
        <begin position="74"/>
        <end position="95"/>
    </location>
</feature>
<dbReference type="EMBL" id="CP065662">
    <property type="protein sequence ID" value="QPS02116.1"/>
    <property type="molecule type" value="Genomic_DNA"/>
</dbReference>
<keyword evidence="1" id="KW-0812">Transmembrane</keyword>
<feature type="transmembrane region" description="Helical" evidence="1">
    <location>
        <begin position="12"/>
        <end position="35"/>
    </location>
</feature>
<dbReference type="RefSeq" id="WP_060778638.1">
    <property type="nucleotide sequence ID" value="NZ_CAJHLF010000017.1"/>
</dbReference>
<keyword evidence="1" id="KW-0472">Membrane</keyword>
<evidence type="ECO:0000256" key="1">
    <source>
        <dbReference type="SAM" id="Phobius"/>
    </source>
</evidence>
<feature type="transmembrane region" description="Helical" evidence="1">
    <location>
        <begin position="214"/>
        <end position="236"/>
    </location>
</feature>
<dbReference type="InterPro" id="IPR008910">
    <property type="entry name" value="MSC_TM_helix"/>
</dbReference>
<dbReference type="KEGG" id="aun:AWM73_06690"/>
<feature type="transmembrane region" description="Helical" evidence="1">
    <location>
        <begin position="372"/>
        <end position="391"/>
    </location>
</feature>
<dbReference type="PANTHER" id="PTHR30221:SF1">
    <property type="entry name" value="SMALL-CONDUCTANCE MECHANOSENSITIVE CHANNEL"/>
    <property type="match status" value="1"/>
</dbReference>
<keyword evidence="1" id="KW-1133">Transmembrane helix</keyword>
<dbReference type="PANTHER" id="PTHR30221">
    <property type="entry name" value="SMALL-CONDUCTANCE MECHANOSENSITIVE CHANNEL"/>
    <property type="match status" value="1"/>
</dbReference>
<feature type="transmembrane region" description="Helical" evidence="1">
    <location>
        <begin position="107"/>
        <end position="131"/>
    </location>
</feature>
<feature type="transmembrane region" description="Helical" evidence="1">
    <location>
        <begin position="342"/>
        <end position="360"/>
    </location>
</feature>
<feature type="transmembrane region" description="Helical" evidence="1">
    <location>
        <begin position="273"/>
        <end position="294"/>
    </location>
</feature>
<dbReference type="AlphaFoldDB" id="A0A0X8FGQ3"/>
<evidence type="ECO:0000313" key="3">
    <source>
        <dbReference type="Proteomes" id="UP000594771"/>
    </source>
</evidence>
<name>A0A0X8FGQ3_9LACT</name>
<proteinExistence type="predicted"/>
<dbReference type="GO" id="GO:0008381">
    <property type="term" value="F:mechanosensitive monoatomic ion channel activity"/>
    <property type="evidence" value="ECO:0007669"/>
    <property type="project" value="InterPro"/>
</dbReference>
<evidence type="ECO:0000313" key="2">
    <source>
        <dbReference type="EMBL" id="QPS02116.1"/>
    </source>
</evidence>
<dbReference type="GeneID" id="35767324"/>
<feature type="transmembrane region" description="Helical" evidence="1">
    <location>
        <begin position="306"/>
        <end position="330"/>
    </location>
</feature>
<accession>A0A0X8FGQ3</accession>
<sequence length="425" mass="45676">MDFLHTLLDPIIAAVPNILGTILLILIAWIIAVIVRKLIVKGLRAIHADRTFQKWGVAKNESDAKGVIKTVASVGYYLVFVFFLPAFLNGLNIGGVLEPITNMFDKFFAFIPNIIGSGLILVLAFYLCGFVRDLVQGLLEKVDIDGWMNKLVNKSEGAVGETVKDQVDAAPSGNKLAKVGATIVYVLLFIPLLTAALEVLGIESISRPIINVLNMMLAAIPNILVAAILIAVGGLVSKLVGDLIENLLEAANINKYTKYLNASGDVNVKLSAIVANIVKAVIVIFFFVEALNVLQLEVLNTIGAAIIAYLPLVLSAVIILILGVVGGNLLSQFLKESTGSNILANIVQYGLIALAIFMALDQLQFAQTIVNTGFMFIVGGAAVAFALAFGLGGRDFAKKQLEHLDRKLHEGEEDKKDQNGDHSQF</sequence>
<gene>
    <name evidence="2" type="ORF">I6G68_03340</name>
</gene>
<dbReference type="Pfam" id="PF05552">
    <property type="entry name" value="MS_channel_1st_1"/>
    <property type="match status" value="3"/>
</dbReference>
<organism evidence="2 3">
    <name type="scientific">Aerococcus urinae</name>
    <dbReference type="NCBI Taxonomy" id="1376"/>
    <lineage>
        <taxon>Bacteria</taxon>
        <taxon>Bacillati</taxon>
        <taxon>Bacillota</taxon>
        <taxon>Bacilli</taxon>
        <taxon>Lactobacillales</taxon>
        <taxon>Aerococcaceae</taxon>
        <taxon>Aerococcus</taxon>
    </lineage>
</organism>
<protein>
    <submittedName>
        <fullName evidence="2">Mechanosensitive ion channel</fullName>
    </submittedName>
</protein>
<feature type="transmembrane region" description="Helical" evidence="1">
    <location>
        <begin position="182"/>
        <end position="202"/>
    </location>
</feature>
<dbReference type="OrthoDB" id="1411407at2"/>